<dbReference type="CDD" id="cd04301">
    <property type="entry name" value="NAT_SF"/>
    <property type="match status" value="1"/>
</dbReference>
<dbReference type="InterPro" id="IPR016181">
    <property type="entry name" value="Acyl_CoA_acyltransferase"/>
</dbReference>
<dbReference type="RefSeq" id="WP_311698319.1">
    <property type="nucleotide sequence ID" value="NZ_JAVREY010000043.1"/>
</dbReference>
<name>A0ABU2U1D5_9ACTN</name>
<keyword evidence="3" id="KW-1185">Reference proteome</keyword>
<dbReference type="EMBL" id="JAVREY010000043">
    <property type="protein sequence ID" value="MDT0466861.1"/>
    <property type="molecule type" value="Genomic_DNA"/>
</dbReference>
<organism evidence="2 3">
    <name type="scientific">Streptomyces gibsoniae</name>
    <dbReference type="NCBI Taxonomy" id="3075529"/>
    <lineage>
        <taxon>Bacteria</taxon>
        <taxon>Bacillati</taxon>
        <taxon>Actinomycetota</taxon>
        <taxon>Actinomycetes</taxon>
        <taxon>Kitasatosporales</taxon>
        <taxon>Streptomycetaceae</taxon>
        <taxon>Streptomyces</taxon>
    </lineage>
</organism>
<protein>
    <submittedName>
        <fullName evidence="2">GNAT family N-acetyltransferase</fullName>
    </submittedName>
</protein>
<gene>
    <name evidence="2" type="ORF">RM764_28295</name>
</gene>
<dbReference type="PANTHER" id="PTHR43441:SF2">
    <property type="entry name" value="FAMILY ACETYLTRANSFERASE, PUTATIVE (AFU_ORTHOLOGUE AFUA_7G00850)-RELATED"/>
    <property type="match status" value="1"/>
</dbReference>
<reference evidence="3" key="1">
    <citation type="submission" date="2023-07" db="EMBL/GenBank/DDBJ databases">
        <title>30 novel species of actinomycetes from the DSMZ collection.</title>
        <authorList>
            <person name="Nouioui I."/>
        </authorList>
    </citation>
    <scope>NUCLEOTIDE SEQUENCE [LARGE SCALE GENOMIC DNA]</scope>
    <source>
        <strain evidence="3">DSM 41699</strain>
    </source>
</reference>
<dbReference type="InterPro" id="IPR051908">
    <property type="entry name" value="Ribosomal_N-acetyltransferase"/>
</dbReference>
<evidence type="ECO:0000313" key="2">
    <source>
        <dbReference type="EMBL" id="MDT0466861.1"/>
    </source>
</evidence>
<dbReference type="PANTHER" id="PTHR43441">
    <property type="entry name" value="RIBOSOMAL-PROTEIN-SERINE ACETYLTRANSFERASE"/>
    <property type="match status" value="1"/>
</dbReference>
<comment type="caution">
    <text evidence="2">The sequence shown here is derived from an EMBL/GenBank/DDBJ whole genome shotgun (WGS) entry which is preliminary data.</text>
</comment>
<evidence type="ECO:0000259" key="1">
    <source>
        <dbReference type="PROSITE" id="PS51186"/>
    </source>
</evidence>
<dbReference type="SUPFAM" id="SSF55729">
    <property type="entry name" value="Acyl-CoA N-acyltransferases (Nat)"/>
    <property type="match status" value="1"/>
</dbReference>
<sequence length="185" mass="20785">MNLTADLALDGRRLRTLTPDDAPLLVEATASETGSALWGPHPAGPYSLAQAQGALRDWDPVGERQVSYGVVDDGRLLAALGLMMDEEQGVELAYWVRPEHRRRGIALRAVRVLTEWAHRDVGVPRLWLEIDPDNVGSQRLASRAGYRLEKRLHRHCRSWVRDDPEDDVWHDCLIWDHIAPSSTGS</sequence>
<feature type="domain" description="N-acetyltransferase" evidence="1">
    <location>
        <begin position="12"/>
        <end position="164"/>
    </location>
</feature>
<dbReference type="Gene3D" id="3.40.630.30">
    <property type="match status" value="1"/>
</dbReference>
<evidence type="ECO:0000313" key="3">
    <source>
        <dbReference type="Proteomes" id="UP001183809"/>
    </source>
</evidence>
<dbReference type="InterPro" id="IPR000182">
    <property type="entry name" value="GNAT_dom"/>
</dbReference>
<dbReference type="Pfam" id="PF13302">
    <property type="entry name" value="Acetyltransf_3"/>
    <property type="match status" value="1"/>
</dbReference>
<accession>A0ABU2U1D5</accession>
<dbReference type="Proteomes" id="UP001183809">
    <property type="component" value="Unassembled WGS sequence"/>
</dbReference>
<dbReference type="PROSITE" id="PS51186">
    <property type="entry name" value="GNAT"/>
    <property type="match status" value="1"/>
</dbReference>
<proteinExistence type="predicted"/>